<organism evidence="2 3">
    <name type="scientific">Morus notabilis</name>
    <dbReference type="NCBI Taxonomy" id="981085"/>
    <lineage>
        <taxon>Eukaryota</taxon>
        <taxon>Viridiplantae</taxon>
        <taxon>Streptophyta</taxon>
        <taxon>Embryophyta</taxon>
        <taxon>Tracheophyta</taxon>
        <taxon>Spermatophyta</taxon>
        <taxon>Magnoliopsida</taxon>
        <taxon>eudicotyledons</taxon>
        <taxon>Gunneridae</taxon>
        <taxon>Pentapetalae</taxon>
        <taxon>rosids</taxon>
        <taxon>fabids</taxon>
        <taxon>Rosales</taxon>
        <taxon>Moraceae</taxon>
        <taxon>Moreae</taxon>
        <taxon>Morus</taxon>
    </lineage>
</organism>
<dbReference type="EMBL" id="KE345336">
    <property type="protein sequence ID" value="EXC01793.1"/>
    <property type="molecule type" value="Genomic_DNA"/>
</dbReference>
<evidence type="ECO:0000313" key="3">
    <source>
        <dbReference type="Proteomes" id="UP000030645"/>
    </source>
</evidence>
<accession>W9S067</accession>
<gene>
    <name evidence="2" type="ORF">L484_021430</name>
</gene>
<evidence type="ECO:0000313" key="2">
    <source>
        <dbReference type="EMBL" id="EXC01793.1"/>
    </source>
</evidence>
<sequence>MRNEDIAELMKAMEESFKQHSGDQLAKFSSLLEQHMASTDQRLFQLQRLFHLPQPQQSPGPTLEVTAGQSGAKADNSPNKRHRLDVDIQQPDMNSHLRTLRLDVPRFDFLLELRKENQDNSELTKLRQQLETEALNAD</sequence>
<keyword evidence="3" id="KW-1185">Reference proteome</keyword>
<name>W9S067_9ROSA</name>
<evidence type="ECO:0000256" key="1">
    <source>
        <dbReference type="SAM" id="MobiDB-lite"/>
    </source>
</evidence>
<reference evidence="3" key="1">
    <citation type="submission" date="2013-01" db="EMBL/GenBank/DDBJ databases">
        <title>Draft Genome Sequence of a Mulberry Tree, Morus notabilis C.K. Schneid.</title>
        <authorList>
            <person name="He N."/>
            <person name="Zhao S."/>
        </authorList>
    </citation>
    <scope>NUCLEOTIDE SEQUENCE</scope>
</reference>
<proteinExistence type="predicted"/>
<dbReference type="AlphaFoldDB" id="W9S067"/>
<protein>
    <submittedName>
        <fullName evidence="2">Uncharacterized protein</fullName>
    </submittedName>
</protein>
<feature type="region of interest" description="Disordered" evidence="1">
    <location>
        <begin position="53"/>
        <end position="81"/>
    </location>
</feature>
<dbReference type="Proteomes" id="UP000030645">
    <property type="component" value="Unassembled WGS sequence"/>
</dbReference>